<evidence type="ECO:0000313" key="11">
    <source>
        <dbReference type="Proteomes" id="UP000061432"/>
    </source>
</evidence>
<feature type="domain" description="PAC" evidence="9">
    <location>
        <begin position="173"/>
        <end position="226"/>
    </location>
</feature>
<evidence type="ECO:0000256" key="6">
    <source>
        <dbReference type="ARBA" id="ARBA00022741"/>
    </source>
</evidence>
<keyword evidence="3" id="KW-0597">Phosphoprotein</keyword>
<proteinExistence type="predicted"/>
<dbReference type="KEGG" id="maqu:Maq22A_c28125"/>
<reference evidence="11" key="2">
    <citation type="submission" date="2015-01" db="EMBL/GenBank/DDBJ databases">
        <title>Complete genome sequence of Methylobacterium aquaticum strain 22A.</title>
        <authorList>
            <person name="Tani A."/>
            <person name="Ogura Y."/>
            <person name="Hayashi T."/>
        </authorList>
    </citation>
    <scope>NUCLEOTIDE SEQUENCE [LARGE SCALE GENOMIC DNA]</scope>
    <source>
        <strain evidence="11">MA-22A</strain>
    </source>
</reference>
<keyword evidence="4" id="KW-0808">Transferase</keyword>
<dbReference type="Pfam" id="PF08448">
    <property type="entry name" value="PAS_4"/>
    <property type="match status" value="1"/>
</dbReference>
<dbReference type="InterPro" id="IPR013656">
    <property type="entry name" value="PAS_4"/>
</dbReference>
<evidence type="ECO:0000256" key="1">
    <source>
        <dbReference type="ARBA" id="ARBA00000085"/>
    </source>
</evidence>
<sequence length="430" mass="45436">MCRNAGPPGWARSPAGLEAGAMVVHDTDACPPAGDGPARQREIREEILRLRALLREARRPRRTAPAAELSVLPPPVPASDWETRLATAEELNAQLRASEAFTARLLAASRDDIQVLALDGTIQWRSEGGRANAAEAAAGTRWAEACTLWAEAWPEPADRRAADLALAAARAGRTGRFRAPSGPPESPRWWDVVVSPIQGADGAPERLLTVARDVTEAHRAEEQQALLMQEMAHRVKNTLALVQAVAAQTLRSATSLEAATDAFNGRLMALADAHDVLIRGAWAEADLAAVVAGAMAPHIDAVQDRCAAAGPSVALGPRAVLTLSLMLHELATNAAKYGALSSPAGRVAIAWTIRDAAPPPAGDGRAMLRLHWRESGGPPVVPPTRCGFGSRLIERSLVHSFGGRVALRFPPEGAEMELEAPLAALQDGAA</sequence>
<dbReference type="PROSITE" id="PS50113">
    <property type="entry name" value="PAC"/>
    <property type="match status" value="1"/>
</dbReference>
<evidence type="ECO:0000259" key="9">
    <source>
        <dbReference type="PROSITE" id="PS50113"/>
    </source>
</evidence>
<comment type="catalytic activity">
    <reaction evidence="1">
        <text>ATP + protein L-histidine = ADP + protein N-phospho-L-histidine.</text>
        <dbReference type="EC" id="2.7.13.3"/>
    </reaction>
</comment>
<evidence type="ECO:0000256" key="2">
    <source>
        <dbReference type="ARBA" id="ARBA00012438"/>
    </source>
</evidence>
<dbReference type="PANTHER" id="PTHR41523:SF7">
    <property type="entry name" value="HISTIDINE KINASE"/>
    <property type="match status" value="1"/>
</dbReference>
<dbReference type="EMBL" id="AP014704">
    <property type="protein sequence ID" value="BAR47131.1"/>
    <property type="molecule type" value="Genomic_DNA"/>
</dbReference>
<gene>
    <name evidence="10" type="ORF">Maq22A_c28125</name>
</gene>
<dbReference type="InterPro" id="IPR011102">
    <property type="entry name" value="Sig_transdc_His_kinase_HWE"/>
</dbReference>
<keyword evidence="7 10" id="KW-0418">Kinase</keyword>
<dbReference type="Proteomes" id="UP000061432">
    <property type="component" value="Chromosome"/>
</dbReference>
<keyword evidence="8" id="KW-0067">ATP-binding</keyword>
<dbReference type="InterPro" id="IPR036890">
    <property type="entry name" value="HATPase_C_sf"/>
</dbReference>
<keyword evidence="6" id="KW-0547">Nucleotide-binding</keyword>
<evidence type="ECO:0000256" key="8">
    <source>
        <dbReference type="ARBA" id="ARBA00022840"/>
    </source>
</evidence>
<evidence type="ECO:0000256" key="5">
    <source>
        <dbReference type="ARBA" id="ARBA00022737"/>
    </source>
</evidence>
<evidence type="ECO:0000256" key="4">
    <source>
        <dbReference type="ARBA" id="ARBA00022679"/>
    </source>
</evidence>
<dbReference type="STRING" id="270351.Maq22A_c28125"/>
<dbReference type="GO" id="GO:0005524">
    <property type="term" value="F:ATP binding"/>
    <property type="evidence" value="ECO:0007669"/>
    <property type="project" value="UniProtKB-KW"/>
</dbReference>
<dbReference type="AlphaFoldDB" id="A0A1Y0ZC18"/>
<evidence type="ECO:0000313" key="10">
    <source>
        <dbReference type="EMBL" id="BAR47131.1"/>
    </source>
</evidence>
<reference evidence="10 11" key="1">
    <citation type="journal article" date="2015" name="Genome Announc.">
        <title>Complete Genome Sequence of Methylobacterium aquaticum Strain 22A, Isolated from Racomitrium japonicum Moss.</title>
        <authorList>
            <person name="Tani A."/>
            <person name="Ogura Y."/>
            <person name="Hayashi T."/>
            <person name="Kimbara K."/>
        </authorList>
    </citation>
    <scope>NUCLEOTIDE SEQUENCE [LARGE SCALE GENOMIC DNA]</scope>
    <source>
        <strain evidence="10 11">MA-22A</strain>
    </source>
</reference>
<dbReference type="Gene3D" id="3.30.450.20">
    <property type="entry name" value="PAS domain"/>
    <property type="match status" value="1"/>
</dbReference>
<accession>A0A1Y0ZC18</accession>
<dbReference type="InterPro" id="IPR035965">
    <property type="entry name" value="PAS-like_dom_sf"/>
</dbReference>
<dbReference type="InterPro" id="IPR000700">
    <property type="entry name" value="PAS-assoc_C"/>
</dbReference>
<dbReference type="GO" id="GO:0004673">
    <property type="term" value="F:protein histidine kinase activity"/>
    <property type="evidence" value="ECO:0007669"/>
    <property type="project" value="UniProtKB-EC"/>
</dbReference>
<organism evidence="10 11">
    <name type="scientific">Methylobacterium aquaticum</name>
    <dbReference type="NCBI Taxonomy" id="270351"/>
    <lineage>
        <taxon>Bacteria</taxon>
        <taxon>Pseudomonadati</taxon>
        <taxon>Pseudomonadota</taxon>
        <taxon>Alphaproteobacteria</taxon>
        <taxon>Hyphomicrobiales</taxon>
        <taxon>Methylobacteriaceae</taxon>
        <taxon>Methylobacterium</taxon>
    </lineage>
</organism>
<protein>
    <recommendedName>
        <fullName evidence="2">histidine kinase</fullName>
        <ecNumber evidence="2">2.7.13.3</ecNumber>
    </recommendedName>
</protein>
<dbReference type="SMART" id="SM00911">
    <property type="entry name" value="HWE_HK"/>
    <property type="match status" value="1"/>
</dbReference>
<dbReference type="Gene3D" id="3.30.565.10">
    <property type="entry name" value="Histidine kinase-like ATPase, C-terminal domain"/>
    <property type="match status" value="1"/>
</dbReference>
<evidence type="ECO:0000256" key="7">
    <source>
        <dbReference type="ARBA" id="ARBA00022777"/>
    </source>
</evidence>
<evidence type="ECO:0000256" key="3">
    <source>
        <dbReference type="ARBA" id="ARBA00022553"/>
    </source>
</evidence>
<keyword evidence="5" id="KW-0677">Repeat</keyword>
<name>A0A1Y0ZC18_9HYPH</name>
<dbReference type="Pfam" id="PF07536">
    <property type="entry name" value="HWE_HK"/>
    <property type="match status" value="1"/>
</dbReference>
<dbReference type="PANTHER" id="PTHR41523">
    <property type="entry name" value="TWO-COMPONENT SYSTEM SENSOR PROTEIN"/>
    <property type="match status" value="1"/>
</dbReference>
<dbReference type="SUPFAM" id="SSF55785">
    <property type="entry name" value="PYP-like sensor domain (PAS domain)"/>
    <property type="match status" value="1"/>
</dbReference>
<dbReference type="EC" id="2.7.13.3" evidence="2"/>